<evidence type="ECO:0000313" key="7">
    <source>
        <dbReference type="EMBL" id="ETS87409.1"/>
    </source>
</evidence>
<dbReference type="EMBL" id="KI912109">
    <property type="protein sequence ID" value="ETS87409.1"/>
    <property type="molecule type" value="Genomic_DNA"/>
</dbReference>
<dbReference type="KEGG" id="pfy:PFICI_01237"/>
<dbReference type="InterPro" id="IPR007269">
    <property type="entry name" value="ICMT_MeTrfase"/>
</dbReference>
<feature type="transmembrane region" description="Helical" evidence="5">
    <location>
        <begin position="97"/>
        <end position="118"/>
    </location>
</feature>
<proteinExistence type="inferred from homology"/>
<keyword evidence="2 5" id="KW-0812">Transmembrane</keyword>
<keyword evidence="8" id="KW-1185">Reference proteome</keyword>
<comment type="caution">
    <text evidence="5">Lacks conserved residue(s) required for the propagation of feature annotation.</text>
</comment>
<keyword evidence="5" id="KW-0489">Methyltransferase</keyword>
<evidence type="ECO:0000256" key="2">
    <source>
        <dbReference type="ARBA" id="ARBA00022692"/>
    </source>
</evidence>
<dbReference type="OMA" id="WHAKTAR"/>
<feature type="signal peptide" evidence="6">
    <location>
        <begin position="1"/>
        <end position="18"/>
    </location>
</feature>
<keyword evidence="3 5" id="KW-1133">Transmembrane helix</keyword>
<reference evidence="8" key="1">
    <citation type="journal article" date="2015" name="BMC Genomics">
        <title>Genomic and transcriptomic analysis of the endophytic fungus Pestalotiopsis fici reveals its lifestyle and high potential for synthesis of natural products.</title>
        <authorList>
            <person name="Wang X."/>
            <person name="Zhang X."/>
            <person name="Liu L."/>
            <person name="Xiang M."/>
            <person name="Wang W."/>
            <person name="Sun X."/>
            <person name="Che Y."/>
            <person name="Guo L."/>
            <person name="Liu G."/>
            <person name="Guo L."/>
            <person name="Wang C."/>
            <person name="Yin W.B."/>
            <person name="Stadler M."/>
            <person name="Zhang X."/>
            <person name="Liu X."/>
        </authorList>
    </citation>
    <scope>NUCLEOTIDE SEQUENCE [LARGE SCALE GENOMIC DNA]</scope>
    <source>
        <strain evidence="8">W106-1 / CGMCC3.15140</strain>
    </source>
</reference>
<name>W3XN45_PESFW</name>
<evidence type="ECO:0000256" key="5">
    <source>
        <dbReference type="RuleBase" id="RU362022"/>
    </source>
</evidence>
<dbReference type="Pfam" id="PF04140">
    <property type="entry name" value="ICMT"/>
    <property type="match status" value="1"/>
</dbReference>
<comment type="similarity">
    <text evidence="5">Belongs to the class VI-like SAM-binding methyltransferase superfamily. Isoprenylcysteine carboxyl methyltransferase family.</text>
</comment>
<evidence type="ECO:0000313" key="8">
    <source>
        <dbReference type="Proteomes" id="UP000030651"/>
    </source>
</evidence>
<keyword evidence="5" id="KW-0949">S-adenosyl-L-methionine</keyword>
<dbReference type="AlphaFoldDB" id="W3XN45"/>
<dbReference type="GO" id="GO:0032259">
    <property type="term" value="P:methylation"/>
    <property type="evidence" value="ECO:0007669"/>
    <property type="project" value="UniProtKB-KW"/>
</dbReference>
<organism evidence="7 8">
    <name type="scientific">Pestalotiopsis fici (strain W106-1 / CGMCC3.15140)</name>
    <dbReference type="NCBI Taxonomy" id="1229662"/>
    <lineage>
        <taxon>Eukaryota</taxon>
        <taxon>Fungi</taxon>
        <taxon>Dikarya</taxon>
        <taxon>Ascomycota</taxon>
        <taxon>Pezizomycotina</taxon>
        <taxon>Sordariomycetes</taxon>
        <taxon>Xylariomycetidae</taxon>
        <taxon>Amphisphaeriales</taxon>
        <taxon>Sporocadaceae</taxon>
        <taxon>Pestalotiopsis</taxon>
    </lineage>
</organism>
<keyword evidence="5" id="KW-0808">Transferase</keyword>
<dbReference type="eggNOG" id="ENOG502S9FN">
    <property type="taxonomic scope" value="Eukaryota"/>
</dbReference>
<comment type="catalytic activity">
    <reaction evidence="5">
        <text>[protein]-C-terminal S-[(2E,6E)-farnesyl]-L-cysteine + S-adenosyl-L-methionine = [protein]-C-terminal S-[(2E,6E)-farnesyl]-L-cysteine methyl ester + S-adenosyl-L-homocysteine</text>
        <dbReference type="Rhea" id="RHEA:21672"/>
        <dbReference type="Rhea" id="RHEA-COMP:12125"/>
        <dbReference type="Rhea" id="RHEA-COMP:12126"/>
        <dbReference type="ChEBI" id="CHEBI:57856"/>
        <dbReference type="ChEBI" id="CHEBI:59789"/>
        <dbReference type="ChEBI" id="CHEBI:90510"/>
        <dbReference type="ChEBI" id="CHEBI:90511"/>
        <dbReference type="EC" id="2.1.1.100"/>
    </reaction>
</comment>
<dbReference type="GeneID" id="19266250"/>
<dbReference type="EC" id="2.1.1.100" evidence="5"/>
<sequence>MSFSQVSLALTILVSTVGTYIACSPPNPNPQGGPESESSPSHDLLSTLNLTKRHTNKFTIGPMCILAVHALLLAFYYPDLPPALLGHGDANGLNRDLITWSPATAIPLALILCVGIPLRLVSYASLGRNFTFALARPDRLTTTGIHAHLQHPSYTGVIVLVVCNLALLARADGVACCWFPPAWHAALRSPGAGEPTAVVLGLSLLAGVVWTRVRQEEQMLKAQFGAEWERWHAQTSRFIPGVF</sequence>
<evidence type="ECO:0000256" key="3">
    <source>
        <dbReference type="ARBA" id="ARBA00022989"/>
    </source>
</evidence>
<dbReference type="GO" id="GO:0005789">
    <property type="term" value="C:endoplasmic reticulum membrane"/>
    <property type="evidence" value="ECO:0007669"/>
    <property type="project" value="UniProtKB-SubCell"/>
</dbReference>
<dbReference type="GO" id="GO:0004671">
    <property type="term" value="F:protein C-terminal S-isoprenylcysteine carboxyl O-methyltransferase activity"/>
    <property type="evidence" value="ECO:0007669"/>
    <property type="project" value="UniProtKB-EC"/>
</dbReference>
<evidence type="ECO:0000256" key="4">
    <source>
        <dbReference type="ARBA" id="ARBA00023136"/>
    </source>
</evidence>
<dbReference type="Proteomes" id="UP000030651">
    <property type="component" value="Unassembled WGS sequence"/>
</dbReference>
<feature type="chain" id="PRO_5004835997" description="Protein-S-isoprenylcysteine O-methyltransferase" evidence="6">
    <location>
        <begin position="19"/>
        <end position="243"/>
    </location>
</feature>
<comment type="subcellular location">
    <subcellularLocation>
        <location evidence="5">Endoplasmic reticulum membrane</location>
        <topology evidence="5">Multi-pass membrane protein</topology>
    </subcellularLocation>
    <subcellularLocation>
        <location evidence="1">Membrane</location>
        <topology evidence="1">Multi-pass membrane protein</topology>
    </subcellularLocation>
</comment>
<keyword evidence="6" id="KW-0732">Signal</keyword>
<evidence type="ECO:0000256" key="1">
    <source>
        <dbReference type="ARBA" id="ARBA00004141"/>
    </source>
</evidence>
<dbReference type="RefSeq" id="XP_007828009.1">
    <property type="nucleotide sequence ID" value="XM_007829818.1"/>
</dbReference>
<protein>
    <recommendedName>
        <fullName evidence="5">Protein-S-isoprenylcysteine O-methyltransferase</fullName>
        <ecNumber evidence="5">2.1.1.100</ecNumber>
    </recommendedName>
</protein>
<dbReference type="InParanoid" id="W3XN45"/>
<dbReference type="OrthoDB" id="422086at2759"/>
<accession>W3XN45</accession>
<keyword evidence="4 5" id="KW-0472">Membrane</keyword>
<evidence type="ECO:0000256" key="6">
    <source>
        <dbReference type="SAM" id="SignalP"/>
    </source>
</evidence>
<keyword evidence="5" id="KW-0256">Endoplasmic reticulum</keyword>
<dbReference type="Gene3D" id="1.20.120.1630">
    <property type="match status" value="1"/>
</dbReference>
<dbReference type="STRING" id="1229662.W3XN45"/>
<feature type="transmembrane region" description="Helical" evidence="5">
    <location>
        <begin position="58"/>
        <end position="77"/>
    </location>
</feature>
<dbReference type="HOGENOM" id="CLU_065200_6_1_1"/>
<gene>
    <name evidence="7" type="ORF">PFICI_01237</name>
</gene>